<dbReference type="InterPro" id="IPR008147">
    <property type="entry name" value="Gln_synt_N"/>
</dbReference>
<evidence type="ECO:0000256" key="4">
    <source>
        <dbReference type="ARBA" id="ARBA00022840"/>
    </source>
</evidence>
<dbReference type="GO" id="GO:0004356">
    <property type="term" value="F:glutamine synthetase activity"/>
    <property type="evidence" value="ECO:0007669"/>
    <property type="project" value="UniProtKB-EC"/>
</dbReference>
<name>A0A1L1PYZ2_HYDIT</name>
<feature type="domain" description="GS catalytic" evidence="9">
    <location>
        <begin position="116"/>
        <end position="453"/>
    </location>
</feature>
<evidence type="ECO:0000313" key="11">
    <source>
        <dbReference type="Proteomes" id="UP000028878"/>
    </source>
</evidence>
<dbReference type="PROSITE" id="PS51987">
    <property type="entry name" value="GS_CATALYTIC"/>
    <property type="match status" value="1"/>
</dbReference>
<evidence type="ECO:0000256" key="3">
    <source>
        <dbReference type="ARBA" id="ARBA00022741"/>
    </source>
</evidence>
<dbReference type="SMART" id="SM01230">
    <property type="entry name" value="Gln-synt_C"/>
    <property type="match status" value="1"/>
</dbReference>
<evidence type="ECO:0000256" key="7">
    <source>
        <dbReference type="RuleBase" id="RU000384"/>
    </source>
</evidence>
<comment type="similarity">
    <text evidence="6 7">Belongs to the glutamine synthetase family.</text>
</comment>
<dbReference type="Gene3D" id="3.10.20.70">
    <property type="entry name" value="Glutamine synthetase, N-terminal domain"/>
    <property type="match status" value="1"/>
</dbReference>
<dbReference type="AlphaFoldDB" id="A0A1L1PYZ2"/>
<dbReference type="Proteomes" id="UP000028878">
    <property type="component" value="Unassembled WGS sequence"/>
</dbReference>
<keyword evidence="4" id="KW-0067">ATP-binding</keyword>
<evidence type="ECO:0000259" key="9">
    <source>
        <dbReference type="PROSITE" id="PS51987"/>
    </source>
</evidence>
<feature type="domain" description="GS beta-grasp" evidence="8">
    <location>
        <begin position="25"/>
        <end position="110"/>
    </location>
</feature>
<evidence type="ECO:0000256" key="5">
    <source>
        <dbReference type="ARBA" id="ARBA00022842"/>
    </source>
</evidence>
<gene>
    <name evidence="10" type="ORF">BN948_04919</name>
</gene>
<dbReference type="EC" id="6.3.1.2" evidence="10"/>
<evidence type="ECO:0000256" key="1">
    <source>
        <dbReference type="ARBA" id="ARBA00001946"/>
    </source>
</evidence>
<evidence type="ECO:0000259" key="8">
    <source>
        <dbReference type="PROSITE" id="PS51986"/>
    </source>
</evidence>
<organism evidence="10 11">
    <name type="scientific">Hydrogenophaga intermedia</name>
    <dbReference type="NCBI Taxonomy" id="65786"/>
    <lineage>
        <taxon>Bacteria</taxon>
        <taxon>Pseudomonadati</taxon>
        <taxon>Pseudomonadota</taxon>
        <taxon>Betaproteobacteria</taxon>
        <taxon>Burkholderiales</taxon>
        <taxon>Comamonadaceae</taxon>
        <taxon>Hydrogenophaga</taxon>
    </lineage>
</organism>
<dbReference type="EMBL" id="CCAE010000086">
    <property type="protein sequence ID" value="CDN90475.1"/>
    <property type="molecule type" value="Genomic_DNA"/>
</dbReference>
<evidence type="ECO:0000256" key="2">
    <source>
        <dbReference type="ARBA" id="ARBA00022598"/>
    </source>
</evidence>
<dbReference type="InterPro" id="IPR014746">
    <property type="entry name" value="Gln_synth/guanido_kin_cat_dom"/>
</dbReference>
<accession>A0A1L1PYZ2</accession>
<dbReference type="PROSITE" id="PS00181">
    <property type="entry name" value="GLNA_ATP"/>
    <property type="match status" value="1"/>
</dbReference>
<dbReference type="GO" id="GO:0006542">
    <property type="term" value="P:glutamine biosynthetic process"/>
    <property type="evidence" value="ECO:0007669"/>
    <property type="project" value="InterPro"/>
</dbReference>
<dbReference type="SUPFAM" id="SSF54368">
    <property type="entry name" value="Glutamine synthetase, N-terminal domain"/>
    <property type="match status" value="1"/>
</dbReference>
<keyword evidence="5" id="KW-0460">Magnesium</keyword>
<dbReference type="PANTHER" id="PTHR43785">
    <property type="entry name" value="GAMMA-GLUTAMYLPUTRESCINE SYNTHETASE"/>
    <property type="match status" value="1"/>
</dbReference>
<keyword evidence="11" id="KW-1185">Reference proteome</keyword>
<dbReference type="SUPFAM" id="SSF55931">
    <property type="entry name" value="Glutamine synthetase/guanido kinase"/>
    <property type="match status" value="1"/>
</dbReference>
<keyword evidence="3" id="KW-0547">Nucleotide-binding</keyword>
<evidence type="ECO:0000256" key="6">
    <source>
        <dbReference type="PROSITE-ProRule" id="PRU01330"/>
    </source>
</evidence>
<dbReference type="PANTHER" id="PTHR43785:SF12">
    <property type="entry name" value="TYPE-1 GLUTAMINE SYNTHETASE 2"/>
    <property type="match status" value="1"/>
</dbReference>
<dbReference type="InterPro" id="IPR036651">
    <property type="entry name" value="Gln_synt_N_sf"/>
</dbReference>
<dbReference type="Gene3D" id="3.30.590.10">
    <property type="entry name" value="Glutamine synthetase/guanido kinase, catalytic domain"/>
    <property type="match status" value="1"/>
</dbReference>
<dbReference type="Pfam" id="PF00120">
    <property type="entry name" value="Gln-synt_C"/>
    <property type="match status" value="1"/>
</dbReference>
<keyword evidence="2 10" id="KW-0436">Ligase</keyword>
<protein>
    <submittedName>
        <fullName evidence="10">Glutamine type iii</fullName>
        <ecNumber evidence="10">6.3.1.2</ecNumber>
    </submittedName>
</protein>
<dbReference type="GO" id="GO:0005524">
    <property type="term" value="F:ATP binding"/>
    <property type="evidence" value="ECO:0007669"/>
    <property type="project" value="UniProtKB-KW"/>
</dbReference>
<sequence>MNDSAARLGQALDALDSRAAELRSQGVHSVLATFTDLLGTPKGKLVPLEGLADAVAVGAGFAGPSIVGTGLPRMGARSEYFGRVLPETLRPLPFMPGVAHAVCDGFADGEPLDTDPRGALKRQVARLRERGWTLWVGIEPEFFLLKRGADGRWCVADAQDTLAKPSYDLRAIGRNLGFLDDMRQALTALGFELQQMDHEDAIGQYEINYRHDDALAAADRYQLFKLTAQAVADRHGSVFSTMPKPLAGAPGSGLHFHLSLTDDGGVPQMADGAGALGLSETGWRFAAGLLQHADALAALCAPTVNSYKRLAASRSASGTTWSPVWKAIGENNRTCLLRAVAGRLEWRLPDPSCNVYLALAATLAAGLDGIDQGLVAPKPCKDDLYERHARGEPLPDRLPRDLHDALLALEGDAVLRTALGEPLVEQYLTLKRGEWAEYHAQVSDWELERYANG</sequence>
<proteinExistence type="inferred from homology"/>
<dbReference type="InterPro" id="IPR027303">
    <property type="entry name" value="Gln_synth_gly_rich_site"/>
</dbReference>
<reference evidence="11" key="1">
    <citation type="submission" date="2014-11" db="EMBL/GenBank/DDBJ databases">
        <title>Draft genome sequence of Hydrogenophaga intermedia S1.</title>
        <authorList>
            <person name="Gan H.M."/>
            <person name="Chew T.H."/>
            <person name="Stolz A."/>
        </authorList>
    </citation>
    <scope>NUCLEOTIDE SEQUENCE [LARGE SCALE GENOMIC DNA]</scope>
    <source>
        <strain evidence="11">S1</strain>
    </source>
</reference>
<dbReference type="RefSeq" id="WP_009515141.1">
    <property type="nucleotide sequence ID" value="NZ_CCAE010000086.1"/>
</dbReference>
<comment type="cofactor">
    <cofactor evidence="1">
        <name>Mg(2+)</name>
        <dbReference type="ChEBI" id="CHEBI:18420"/>
    </cofactor>
</comment>
<dbReference type="InterPro" id="IPR008146">
    <property type="entry name" value="Gln_synth_cat_dom"/>
</dbReference>
<dbReference type="PROSITE" id="PS51986">
    <property type="entry name" value="GS_BETA_GRASP"/>
    <property type="match status" value="1"/>
</dbReference>
<evidence type="ECO:0000313" key="10">
    <source>
        <dbReference type="EMBL" id="CDN90475.1"/>
    </source>
</evidence>